<sequence>MAKTREKSKKKVKDDKLSTGKKKKQMTPQELKFLSTDEKMQYLLENGHMIQDRLFKKVAVKRGIIQKDAFIEPETFMSKNGKLKKRKNHHLQFLDHILMDELKIDMNSKNNKHNINKTNGDNNNDLDISNQNNTVSSSKDRPKETEKTKDKSNSNLSELPVELSETITSSSTNPLSLEETHEHPKTDKDKTKKKNKKVDKETKELPSKRLQKLQTATVSTATVGLSRFDCDYCRKSFNTKSSLRRHINMHLNVKPFECRYCHMKFGQCCNWRSHMKNVHPKLKREKYICRKCRKPFLLKENLTLHLAAHIKKENSHKCVFCNKLFSTHLLLSQHEKQHMNLGRYKCSICTKSYDSHSRFSLHVKSHLEVKDLSCQYCGKQFLRPSSIKRHIQICHGGIRVQCPVCKKKLKGHLTEHMRTHENERPHECQECGQRFTQSTQLNVHKRSHTGARPYPCRICKRPFSHSNALMLHIRRHTGEKPFQCAMCHMSFSQLPHMKSHMRKIHGKEKYYKCGQCTTFFRLKAELEMHETNCVTKDKDLTFDEQVQASMESGETQMNISKMRFLLALLFTKIATKEKLKYLGFNKRLIDDILVESVEAMGHTPCTDKFQSPFMRLKTNISILMQGTVPKHDLIKFRESKKTIEELLELLTDDKK</sequence>
<dbReference type="Proteomes" id="UP001064048">
    <property type="component" value="Chromosome 8"/>
</dbReference>
<evidence type="ECO:0000313" key="1">
    <source>
        <dbReference type="EMBL" id="KAI8426413.1"/>
    </source>
</evidence>
<protein>
    <submittedName>
        <fullName evidence="1">Uncharacterized protein</fullName>
    </submittedName>
</protein>
<comment type="caution">
    <text evidence="1">The sequence shown here is derived from an EMBL/GenBank/DDBJ whole genome shotgun (WGS) entry which is preliminary data.</text>
</comment>
<evidence type="ECO:0000313" key="2">
    <source>
        <dbReference type="Proteomes" id="UP001064048"/>
    </source>
</evidence>
<name>A0ACC0JQH5_CHOFU</name>
<reference evidence="1 2" key="1">
    <citation type="journal article" date="2022" name="Genome Biol. Evol.">
        <title>The Spruce Budworm Genome: Reconstructing the Evolutionary History of Antifreeze Proteins.</title>
        <authorList>
            <person name="Beliveau C."/>
            <person name="Gagne P."/>
            <person name="Picq S."/>
            <person name="Vernygora O."/>
            <person name="Keeling C.I."/>
            <person name="Pinkney K."/>
            <person name="Doucet D."/>
            <person name="Wen F."/>
            <person name="Johnston J.S."/>
            <person name="Maaroufi H."/>
            <person name="Boyle B."/>
            <person name="Laroche J."/>
            <person name="Dewar K."/>
            <person name="Juretic N."/>
            <person name="Blackburn G."/>
            <person name="Nisole A."/>
            <person name="Brunet B."/>
            <person name="Brandao M."/>
            <person name="Lumley L."/>
            <person name="Duan J."/>
            <person name="Quan G."/>
            <person name="Lucarotti C.J."/>
            <person name="Roe A.D."/>
            <person name="Sperling F.A.H."/>
            <person name="Levesque R.C."/>
            <person name="Cusson M."/>
        </authorList>
    </citation>
    <scope>NUCLEOTIDE SEQUENCE [LARGE SCALE GENOMIC DNA]</scope>
    <source>
        <strain evidence="1">Glfc:IPQL:Cfum</strain>
    </source>
</reference>
<gene>
    <name evidence="1" type="ORF">MSG28_005256</name>
</gene>
<dbReference type="EMBL" id="CM046108">
    <property type="protein sequence ID" value="KAI8426413.1"/>
    <property type="molecule type" value="Genomic_DNA"/>
</dbReference>
<accession>A0ACC0JQH5</accession>
<organism evidence="1 2">
    <name type="scientific">Choristoneura fumiferana</name>
    <name type="common">Spruce budworm moth</name>
    <name type="synonym">Archips fumiferana</name>
    <dbReference type="NCBI Taxonomy" id="7141"/>
    <lineage>
        <taxon>Eukaryota</taxon>
        <taxon>Metazoa</taxon>
        <taxon>Ecdysozoa</taxon>
        <taxon>Arthropoda</taxon>
        <taxon>Hexapoda</taxon>
        <taxon>Insecta</taxon>
        <taxon>Pterygota</taxon>
        <taxon>Neoptera</taxon>
        <taxon>Endopterygota</taxon>
        <taxon>Lepidoptera</taxon>
        <taxon>Glossata</taxon>
        <taxon>Ditrysia</taxon>
        <taxon>Tortricoidea</taxon>
        <taxon>Tortricidae</taxon>
        <taxon>Tortricinae</taxon>
        <taxon>Choristoneura</taxon>
    </lineage>
</organism>
<proteinExistence type="predicted"/>
<keyword evidence="2" id="KW-1185">Reference proteome</keyword>